<dbReference type="EMBL" id="GBXM01052866">
    <property type="protein sequence ID" value="JAH55711.1"/>
    <property type="molecule type" value="Transcribed_RNA"/>
</dbReference>
<feature type="transmembrane region" description="Helical" evidence="1">
    <location>
        <begin position="65"/>
        <end position="85"/>
    </location>
</feature>
<keyword evidence="1" id="KW-0812">Transmembrane</keyword>
<name>A0A0E9TQ55_ANGAN</name>
<evidence type="ECO:0000256" key="1">
    <source>
        <dbReference type="SAM" id="Phobius"/>
    </source>
</evidence>
<keyword evidence="1" id="KW-0472">Membrane</keyword>
<protein>
    <submittedName>
        <fullName evidence="2">Uncharacterized protein</fullName>
    </submittedName>
</protein>
<proteinExistence type="predicted"/>
<dbReference type="AlphaFoldDB" id="A0A0E9TQ55"/>
<reference evidence="2" key="1">
    <citation type="submission" date="2014-11" db="EMBL/GenBank/DDBJ databases">
        <authorList>
            <person name="Amaro Gonzalez C."/>
        </authorList>
    </citation>
    <scope>NUCLEOTIDE SEQUENCE</scope>
</reference>
<accession>A0A0E9TQ55</accession>
<evidence type="ECO:0000313" key="2">
    <source>
        <dbReference type="EMBL" id="JAH55711.1"/>
    </source>
</evidence>
<reference evidence="2" key="2">
    <citation type="journal article" date="2015" name="Fish Shellfish Immunol.">
        <title>Early steps in the European eel (Anguilla anguilla)-Vibrio vulnificus interaction in the gills: Role of the RtxA13 toxin.</title>
        <authorList>
            <person name="Callol A."/>
            <person name="Pajuelo D."/>
            <person name="Ebbesson L."/>
            <person name="Teles M."/>
            <person name="MacKenzie S."/>
            <person name="Amaro C."/>
        </authorList>
    </citation>
    <scope>NUCLEOTIDE SEQUENCE</scope>
</reference>
<organism evidence="2">
    <name type="scientific">Anguilla anguilla</name>
    <name type="common">European freshwater eel</name>
    <name type="synonym">Muraena anguilla</name>
    <dbReference type="NCBI Taxonomy" id="7936"/>
    <lineage>
        <taxon>Eukaryota</taxon>
        <taxon>Metazoa</taxon>
        <taxon>Chordata</taxon>
        <taxon>Craniata</taxon>
        <taxon>Vertebrata</taxon>
        <taxon>Euteleostomi</taxon>
        <taxon>Actinopterygii</taxon>
        <taxon>Neopterygii</taxon>
        <taxon>Teleostei</taxon>
        <taxon>Anguilliformes</taxon>
        <taxon>Anguillidae</taxon>
        <taxon>Anguilla</taxon>
    </lineage>
</organism>
<keyword evidence="1" id="KW-1133">Transmembrane helix</keyword>
<sequence>MTLHIQKQVLIINQLFEERLCVKKKRQSSGLTVQDKLGSEKTASLLRFIPPTLVGDAKSKTKSIFLQDFLILFFFFAFAFCWDYWQC</sequence>